<dbReference type="PANTHER" id="PTHR43343:SF3">
    <property type="entry name" value="PROTEASE DO-LIKE 8, CHLOROPLASTIC"/>
    <property type="match status" value="1"/>
</dbReference>
<gene>
    <name evidence="3" type="ORF">VCB98_12625</name>
</gene>
<dbReference type="Proteomes" id="UP001302316">
    <property type="component" value="Unassembled WGS sequence"/>
</dbReference>
<comment type="caution">
    <text evidence="3">The sequence shown here is derived from an EMBL/GenBank/DDBJ whole genome shotgun (WGS) entry which is preliminary data.</text>
</comment>
<organism evidence="3 4">
    <name type="scientific">Natronospira elongata</name>
    <dbReference type="NCBI Taxonomy" id="3110268"/>
    <lineage>
        <taxon>Bacteria</taxon>
        <taxon>Pseudomonadati</taxon>
        <taxon>Pseudomonadota</taxon>
        <taxon>Gammaproteobacteria</taxon>
        <taxon>Natronospirales</taxon>
        <taxon>Natronospiraceae</taxon>
        <taxon>Natronospira</taxon>
    </lineage>
</organism>
<dbReference type="Pfam" id="PF13365">
    <property type="entry name" value="Trypsin_2"/>
    <property type="match status" value="1"/>
</dbReference>
<keyword evidence="4" id="KW-1185">Reference proteome</keyword>
<dbReference type="Gene3D" id="2.40.10.120">
    <property type="match status" value="1"/>
</dbReference>
<keyword evidence="1" id="KW-0645">Protease</keyword>
<dbReference type="InterPro" id="IPR009003">
    <property type="entry name" value="Peptidase_S1_PA"/>
</dbReference>
<protein>
    <submittedName>
        <fullName evidence="3">Trypsin-like peptidase domain-containing protein</fullName>
    </submittedName>
</protein>
<reference evidence="3 4" key="1">
    <citation type="submission" date="2023-12" db="EMBL/GenBank/DDBJ databases">
        <title>Whole-genome sequencing of halo(alkali)philic microorganisms from hypersaline lakes.</title>
        <authorList>
            <person name="Sorokin D.Y."/>
            <person name="Merkel A.Y."/>
            <person name="Messina E."/>
            <person name="Yakimov M."/>
        </authorList>
    </citation>
    <scope>NUCLEOTIDE SEQUENCE [LARGE SCALE GENOMIC DNA]</scope>
    <source>
        <strain evidence="3 4">AB-CW1</strain>
    </source>
</reference>
<sequence length="323" mass="34772">MRFPYSDVLIMPPEVVMRPVLSLFPVLLLGLSGCAGYSEVSPAPEFIDAMSPAFTVGVPEEEPLPPLIEEGLSQEELARIQVHRRTHRAVVSVTTLSAYRSRWAGAQRLIVSLYDGSLYPAQLIGSDPEMDLAVLRFDPMGWPLTVLPFADSGRVQVGQSVLTLGNPFGLEGTLTVGVVSVLNWPVQLQSGYIIRDLIQSDASINPGNSGGPLLNSQGRLIGINSMLIGPSAGSVGISLSIPSNTVRRIARQIMQEGRVVRGWIDIEGLAFALGAFDLSREAGRIAALMTGSSDGRYRFSRQWPDGFSGRVCATQESPLASRP</sequence>
<evidence type="ECO:0000313" key="4">
    <source>
        <dbReference type="Proteomes" id="UP001302316"/>
    </source>
</evidence>
<evidence type="ECO:0000256" key="2">
    <source>
        <dbReference type="ARBA" id="ARBA00022801"/>
    </source>
</evidence>
<dbReference type="PANTHER" id="PTHR43343">
    <property type="entry name" value="PEPTIDASE S12"/>
    <property type="match status" value="1"/>
</dbReference>
<dbReference type="GO" id="GO:0006508">
    <property type="term" value="P:proteolysis"/>
    <property type="evidence" value="ECO:0007669"/>
    <property type="project" value="UniProtKB-KW"/>
</dbReference>
<proteinExistence type="predicted"/>
<name>A0AAP6JJF8_9GAMM</name>
<dbReference type="RefSeq" id="WP_346053093.1">
    <property type="nucleotide sequence ID" value="NZ_JAYGII010000046.1"/>
</dbReference>
<dbReference type="AlphaFoldDB" id="A0AAP6JJF8"/>
<keyword evidence="2" id="KW-0378">Hydrolase</keyword>
<dbReference type="PROSITE" id="PS51257">
    <property type="entry name" value="PROKAR_LIPOPROTEIN"/>
    <property type="match status" value="1"/>
</dbReference>
<dbReference type="InterPro" id="IPR001940">
    <property type="entry name" value="Peptidase_S1C"/>
</dbReference>
<evidence type="ECO:0000313" key="3">
    <source>
        <dbReference type="EMBL" id="MEA5446664.1"/>
    </source>
</evidence>
<accession>A0AAP6JJF8</accession>
<dbReference type="EMBL" id="JAYGII010000046">
    <property type="protein sequence ID" value="MEA5446664.1"/>
    <property type="molecule type" value="Genomic_DNA"/>
</dbReference>
<dbReference type="PRINTS" id="PR00834">
    <property type="entry name" value="PROTEASES2C"/>
</dbReference>
<dbReference type="SUPFAM" id="SSF50494">
    <property type="entry name" value="Trypsin-like serine proteases"/>
    <property type="match status" value="1"/>
</dbReference>
<dbReference type="InterPro" id="IPR051201">
    <property type="entry name" value="Chloro_Bact_Ser_Proteases"/>
</dbReference>
<dbReference type="GO" id="GO:0004252">
    <property type="term" value="F:serine-type endopeptidase activity"/>
    <property type="evidence" value="ECO:0007669"/>
    <property type="project" value="InterPro"/>
</dbReference>
<evidence type="ECO:0000256" key="1">
    <source>
        <dbReference type="ARBA" id="ARBA00022670"/>
    </source>
</evidence>